<dbReference type="Gene3D" id="3.30.420.10">
    <property type="entry name" value="Ribonuclease H-like superfamily/Ribonuclease H"/>
    <property type="match status" value="1"/>
</dbReference>
<evidence type="ECO:0000313" key="7">
    <source>
        <dbReference type="EMBL" id="RCU57679.1"/>
    </source>
</evidence>
<dbReference type="SUPFAM" id="SSF53098">
    <property type="entry name" value="Ribonuclease H-like"/>
    <property type="match status" value="1"/>
</dbReference>
<name>A0A368P7B1_9FLAO</name>
<dbReference type="InterPro" id="IPR036397">
    <property type="entry name" value="RNaseH_sf"/>
</dbReference>
<protein>
    <recommendedName>
        <fullName evidence="5">DNA 3'-5' helicase</fullName>
        <ecNumber evidence="5">5.6.2.4</ecNumber>
    </recommendedName>
</protein>
<feature type="domain" description="Helicase ATP-binding" evidence="6">
    <location>
        <begin position="1296"/>
        <end position="1475"/>
    </location>
</feature>
<dbReference type="GO" id="GO:0043138">
    <property type="term" value="F:3'-5' DNA helicase activity"/>
    <property type="evidence" value="ECO:0007669"/>
    <property type="project" value="UniProtKB-EC"/>
</dbReference>
<evidence type="ECO:0000313" key="8">
    <source>
        <dbReference type="Proteomes" id="UP000252249"/>
    </source>
</evidence>
<dbReference type="InterPro" id="IPR011545">
    <property type="entry name" value="DEAD/DEAH_box_helicase_dom"/>
</dbReference>
<dbReference type="PANTHER" id="PTHR13710">
    <property type="entry name" value="DNA HELICASE RECQ FAMILY MEMBER"/>
    <property type="match status" value="1"/>
</dbReference>
<comment type="catalytic activity">
    <reaction evidence="4">
        <text>Couples ATP hydrolysis with the unwinding of duplex DNA by translocating in the 3'-5' direction.</text>
        <dbReference type="EC" id="5.6.2.4"/>
    </reaction>
</comment>
<dbReference type="CDD" id="cd17920">
    <property type="entry name" value="DEXHc_RecQ"/>
    <property type="match status" value="1"/>
</dbReference>
<dbReference type="InterPro" id="IPR027417">
    <property type="entry name" value="P-loop_NTPase"/>
</dbReference>
<sequence length="1475" mass="171574">MDFKELEEKYNLDFNKLAQILKKQHIVLKLEHLNDIPVEWIPIIEKSLGLVTSKKSIEKAKPRGLDLLFEQREKETTEKQNKDDIKRKVFRDFQDLSHPNTVGKIDLNPTKKNTEKLKFSETLIKDDTENEAIIFPVEQIKTEYQKLSGPQISSEKIDLSQFKKPKKKNKDLKHNSKSKKHTSEGFYAYVKYVGPEFDHAFIKRIDDINAIASLDLRARDDADFTLKEDCTTLQRGQIILCELKSNKYHLAQIISETFEGTISKVARSEQFIDWLSFQNPVVLNNIRTFGFSDDDVFVTTTLHFFSGRLRCKKTDIEANNTRITSKMEEIIIPIISKSDIEENDIQFIKFYKSNVDSSLYDSIIADQFKKDLSNEQNFSNESNLLAFFAKWRLLKLENLVLSNIKHTEHLNMYVKLWLDKKINKSFWENHLIDALINYEIKTYENAESNQLSFHDKLIGAHIEEISSAIDTYFQDELITDSIKVFNILERLIEVSNCQNKAAYKTQLKNSLAPELAFDLWLQDDQVTFPKELAIAKFSTLETEVQDRIIDLINDIELKNLIPELKEVTKVEHKKRINRILHEQIAVVFNPLSFDLESDTKNIYEIAWNENKDWKFYNDKESIDQGISLFKNNISQNDNVVIGHNILSFDLPILENYSVVVNKKQIWDTIQIEPFLSPEFNNLALATSHSAKEDAQLTLNLFFNQIFRILKSPKEELTYIFEYLPKHITEKIEKCKAQIPIKLLDKTLLKEEAKSFYRPQAKPHPILKKLENVLKVSSAAKTIIIGEESLRLEVSKVLNIQFFIETQTENRYALLDGEKIENSELSDWLINVLKSYLSYTKVNNLSPIYGNLAPYIRNKISEEINDVSVLFKSDHTDVLKNKRVLFITINDLLNHYEDLNKLDEIELIVLQPDFLATSNKIKLKELDLQDLTAASHNINHLWMKFSGGQSYVQLSKQECIALNIDCSPVLTNFWIEKYKYAKYIVWGNYNWEKLINKMSPKKVINLELNEESKDLTYFTKINATASYSNDSIRFNPESIYRSRYWVYQKELINQISSNNNPSILLVERNDEIEVLENYFKELGYFVPDNTINMGRRLEFIHLNSIKNKIIIDHVANLNKILSSNYLGALNIIVDSFNLADKYYIAQETSHFNKLFKAQQKELNSDNNKQTIEDEDFNTPKKPLLKDTFFLLKLLKPIISNYRATIHNYNAEHQLWLLDSRIADFPNLGNLWNIKSRSLNVWHSKEAYEEDLKLADLCIPGVKPLENLPFSIEETKTILSNVFLNGAKWYDYQEPYLDLIIPGKTDLLVTLPTGGGKSLLFQAPALFKSSFTNRLSIVVTPLKALMEDQVDKLWQNGFYGSVEYLNSDRSTDTQIIYRAMAGGEIALLFVTPERFRSRSFKNALEVRMQSDGGLEYIIFDEAHCVSQWGHEFRPDYFNCAKEVQRMKMTAQEDIPLLLFSATVSEKIYQDFIQIFND</sequence>
<dbReference type="GO" id="GO:0005737">
    <property type="term" value="C:cytoplasm"/>
    <property type="evidence" value="ECO:0007669"/>
    <property type="project" value="TreeGrafter"/>
</dbReference>
<dbReference type="Pfam" id="PF00270">
    <property type="entry name" value="DEAD"/>
    <property type="match status" value="1"/>
</dbReference>
<proteinExistence type="inferred from homology"/>
<evidence type="ECO:0000256" key="1">
    <source>
        <dbReference type="ARBA" id="ARBA00005446"/>
    </source>
</evidence>
<dbReference type="InterPro" id="IPR012337">
    <property type="entry name" value="RNaseH-like_sf"/>
</dbReference>
<dbReference type="GO" id="GO:0005524">
    <property type="term" value="F:ATP binding"/>
    <property type="evidence" value="ECO:0007669"/>
    <property type="project" value="InterPro"/>
</dbReference>
<comment type="caution">
    <text evidence="7">The sequence shown here is derived from an EMBL/GenBank/DDBJ whole genome shotgun (WGS) entry which is preliminary data.</text>
</comment>
<evidence type="ECO:0000256" key="2">
    <source>
        <dbReference type="ARBA" id="ARBA00023125"/>
    </source>
</evidence>
<evidence type="ECO:0000256" key="3">
    <source>
        <dbReference type="ARBA" id="ARBA00023235"/>
    </source>
</evidence>
<dbReference type="GO" id="GO:0005694">
    <property type="term" value="C:chromosome"/>
    <property type="evidence" value="ECO:0007669"/>
    <property type="project" value="TreeGrafter"/>
</dbReference>
<dbReference type="SUPFAM" id="SSF52540">
    <property type="entry name" value="P-loop containing nucleoside triphosphate hydrolases"/>
    <property type="match status" value="1"/>
</dbReference>
<dbReference type="SMART" id="SM00487">
    <property type="entry name" value="DEXDc"/>
    <property type="match status" value="1"/>
</dbReference>
<keyword evidence="3" id="KW-0413">Isomerase</keyword>
<evidence type="ECO:0000259" key="6">
    <source>
        <dbReference type="PROSITE" id="PS51192"/>
    </source>
</evidence>
<dbReference type="EC" id="5.6.2.4" evidence="5"/>
<dbReference type="Gene3D" id="3.40.50.300">
    <property type="entry name" value="P-loop containing nucleotide triphosphate hydrolases"/>
    <property type="match status" value="1"/>
</dbReference>
<dbReference type="OrthoDB" id="1406535at2"/>
<gene>
    <name evidence="7" type="ORF">DU428_07765</name>
</gene>
<comment type="similarity">
    <text evidence="1">Belongs to the helicase family. RecQ subfamily.</text>
</comment>
<dbReference type="RefSeq" id="WP_113965967.1">
    <property type="nucleotide sequence ID" value="NZ_QNRP01000002.1"/>
</dbReference>
<keyword evidence="8" id="KW-1185">Reference proteome</keyword>
<dbReference type="PROSITE" id="PS51192">
    <property type="entry name" value="HELICASE_ATP_BIND_1"/>
    <property type="match status" value="1"/>
</dbReference>
<dbReference type="GO" id="GO:0009378">
    <property type="term" value="F:four-way junction helicase activity"/>
    <property type="evidence" value="ECO:0007669"/>
    <property type="project" value="TreeGrafter"/>
</dbReference>
<dbReference type="GO" id="GO:0006310">
    <property type="term" value="P:DNA recombination"/>
    <property type="evidence" value="ECO:0007669"/>
    <property type="project" value="TreeGrafter"/>
</dbReference>
<dbReference type="GO" id="GO:0003677">
    <property type="term" value="F:DNA binding"/>
    <property type="evidence" value="ECO:0007669"/>
    <property type="project" value="UniProtKB-KW"/>
</dbReference>
<dbReference type="InterPro" id="IPR014001">
    <property type="entry name" value="Helicase_ATP-bd"/>
</dbReference>
<dbReference type="PANTHER" id="PTHR13710:SF105">
    <property type="entry name" value="ATP-DEPENDENT DNA HELICASE Q1"/>
    <property type="match status" value="1"/>
</dbReference>
<dbReference type="EMBL" id="QPIG01000002">
    <property type="protein sequence ID" value="RCU57679.1"/>
    <property type="molecule type" value="Genomic_DNA"/>
</dbReference>
<dbReference type="GO" id="GO:0006281">
    <property type="term" value="P:DNA repair"/>
    <property type="evidence" value="ECO:0007669"/>
    <property type="project" value="TreeGrafter"/>
</dbReference>
<keyword evidence="2" id="KW-0238">DNA-binding</keyword>
<reference evidence="7 8" key="1">
    <citation type="submission" date="2018-07" db="EMBL/GenBank/DDBJ databases">
        <title>Oceanihabitans testaceum sp. nov., isolated from marine sediment.</title>
        <authorList>
            <person name="Li C.-M."/>
        </authorList>
    </citation>
    <scope>NUCLEOTIDE SEQUENCE [LARGE SCALE GENOMIC DNA]</scope>
    <source>
        <strain evidence="7 8">S9-10</strain>
    </source>
</reference>
<evidence type="ECO:0000256" key="4">
    <source>
        <dbReference type="ARBA" id="ARBA00034617"/>
    </source>
</evidence>
<accession>A0A368P7B1</accession>
<dbReference type="Proteomes" id="UP000252249">
    <property type="component" value="Unassembled WGS sequence"/>
</dbReference>
<organism evidence="7 8">
    <name type="scientific">Oceanihabitans sediminis</name>
    <dbReference type="NCBI Taxonomy" id="1812012"/>
    <lineage>
        <taxon>Bacteria</taxon>
        <taxon>Pseudomonadati</taxon>
        <taxon>Bacteroidota</taxon>
        <taxon>Flavobacteriia</taxon>
        <taxon>Flavobacteriales</taxon>
        <taxon>Flavobacteriaceae</taxon>
        <taxon>Oceanihabitans</taxon>
    </lineage>
</organism>
<evidence type="ECO:0000256" key="5">
    <source>
        <dbReference type="ARBA" id="ARBA00034808"/>
    </source>
</evidence>